<reference evidence="3" key="2">
    <citation type="submission" date="2025-08" db="UniProtKB">
        <authorList>
            <consortium name="RefSeq"/>
        </authorList>
    </citation>
    <scope>IDENTIFICATION</scope>
    <source>
        <tissue evidence="3">Leaf</tissue>
    </source>
</reference>
<dbReference type="GeneID" id="109707121"/>
<sequence>MKLSLFLSLKPDRFRRSPLTLFVSSPSLVRSPSTSLSSSMNTFANGLTGKAVSWATEMVRRGRFELLIKKFKRTYADAAEKERRFAIFCKNVDFINKCRAEKRMVKGPRSRVGLNTFFDMTHEEIVGNYCRRVVRSSANEVRANELGKSTQFPSEVGATSGQEIQKKKLCLLCRQPLQNIGPDGAVAVE</sequence>
<evidence type="ECO:0000313" key="3">
    <source>
        <dbReference type="RefSeq" id="XP_020083803.1"/>
    </source>
</evidence>
<dbReference type="InterPro" id="IPR038765">
    <property type="entry name" value="Papain-like_cys_pep_sf"/>
</dbReference>
<evidence type="ECO:0000313" key="2">
    <source>
        <dbReference type="Proteomes" id="UP000515123"/>
    </source>
</evidence>
<accession>A0A6P5ER86</accession>
<keyword evidence="2" id="KW-1185">Reference proteome</keyword>
<organism evidence="2 3">
    <name type="scientific">Ananas comosus</name>
    <name type="common">Pineapple</name>
    <name type="synonym">Ananas ananas</name>
    <dbReference type="NCBI Taxonomy" id="4615"/>
    <lineage>
        <taxon>Eukaryota</taxon>
        <taxon>Viridiplantae</taxon>
        <taxon>Streptophyta</taxon>
        <taxon>Embryophyta</taxon>
        <taxon>Tracheophyta</taxon>
        <taxon>Spermatophyta</taxon>
        <taxon>Magnoliopsida</taxon>
        <taxon>Liliopsida</taxon>
        <taxon>Poales</taxon>
        <taxon>Bromeliaceae</taxon>
        <taxon>Bromelioideae</taxon>
        <taxon>Ananas</taxon>
    </lineage>
</organism>
<dbReference type="AlphaFoldDB" id="A0A6P5ER86"/>
<dbReference type="RefSeq" id="XP_020083803.1">
    <property type="nucleotide sequence ID" value="XM_020228214.1"/>
</dbReference>
<feature type="domain" description="Cathepsin propeptide inhibitor" evidence="1">
    <location>
        <begin position="64"/>
        <end position="125"/>
    </location>
</feature>
<gene>
    <name evidence="3" type="primary">LOC109707121</name>
</gene>
<dbReference type="Gene3D" id="1.10.287.2250">
    <property type="match status" value="1"/>
</dbReference>
<proteinExistence type="predicted"/>
<name>A0A6P5ER86_ANACO</name>
<dbReference type="InterPro" id="IPR013201">
    <property type="entry name" value="Prot_inhib_I29"/>
</dbReference>
<protein>
    <submittedName>
        <fullName evidence="3">Uncharacterized protein LOC109707121 isoform X1</fullName>
    </submittedName>
</protein>
<dbReference type="SUPFAM" id="SSF54001">
    <property type="entry name" value="Cysteine proteinases"/>
    <property type="match status" value="1"/>
</dbReference>
<evidence type="ECO:0000259" key="1">
    <source>
        <dbReference type="SMART" id="SM00848"/>
    </source>
</evidence>
<reference evidence="2" key="1">
    <citation type="journal article" date="2015" name="Nat. Genet.">
        <title>The pineapple genome and the evolution of CAM photosynthesis.</title>
        <authorList>
            <person name="Ming R."/>
            <person name="VanBuren R."/>
            <person name="Wai C.M."/>
            <person name="Tang H."/>
            <person name="Schatz M.C."/>
            <person name="Bowers J.E."/>
            <person name="Lyons E."/>
            <person name="Wang M.L."/>
            <person name="Chen J."/>
            <person name="Biggers E."/>
            <person name="Zhang J."/>
            <person name="Huang L."/>
            <person name="Zhang L."/>
            <person name="Miao W."/>
            <person name="Zhang J."/>
            <person name="Ye Z."/>
            <person name="Miao C."/>
            <person name="Lin Z."/>
            <person name="Wang H."/>
            <person name="Zhou H."/>
            <person name="Yim W.C."/>
            <person name="Priest H.D."/>
            <person name="Zheng C."/>
            <person name="Woodhouse M."/>
            <person name="Edger P.P."/>
            <person name="Guyot R."/>
            <person name="Guo H.B."/>
            <person name="Guo H."/>
            <person name="Zheng G."/>
            <person name="Singh R."/>
            <person name="Sharma A."/>
            <person name="Min X."/>
            <person name="Zheng Y."/>
            <person name="Lee H."/>
            <person name="Gurtowski J."/>
            <person name="Sedlazeck F.J."/>
            <person name="Harkess A."/>
            <person name="McKain M.R."/>
            <person name="Liao Z."/>
            <person name="Fang J."/>
            <person name="Liu J."/>
            <person name="Zhang X."/>
            <person name="Zhang Q."/>
            <person name="Hu W."/>
            <person name="Qin Y."/>
            <person name="Wang K."/>
            <person name="Chen L.Y."/>
            <person name="Shirley N."/>
            <person name="Lin Y.R."/>
            <person name="Liu L.Y."/>
            <person name="Hernandez A.G."/>
            <person name="Wright C.L."/>
            <person name="Bulone V."/>
            <person name="Tuskan G.A."/>
            <person name="Heath K."/>
            <person name="Zee F."/>
            <person name="Moore P.H."/>
            <person name="Sunkar R."/>
            <person name="Leebens-Mack J.H."/>
            <person name="Mockler T."/>
            <person name="Bennetzen J.L."/>
            <person name="Freeling M."/>
            <person name="Sankoff D."/>
            <person name="Paterson A.H."/>
            <person name="Zhu X."/>
            <person name="Yang X."/>
            <person name="Smith J.A."/>
            <person name="Cushman J.C."/>
            <person name="Paull R.E."/>
            <person name="Yu Q."/>
        </authorList>
    </citation>
    <scope>NUCLEOTIDE SEQUENCE [LARGE SCALE GENOMIC DNA]</scope>
    <source>
        <strain evidence="2">cv. F153</strain>
    </source>
</reference>
<dbReference type="Pfam" id="PF08246">
    <property type="entry name" value="Inhibitor_I29"/>
    <property type="match status" value="1"/>
</dbReference>
<dbReference type="OrthoDB" id="665764at2759"/>
<dbReference type="SMART" id="SM00848">
    <property type="entry name" value="Inhibitor_I29"/>
    <property type="match status" value="1"/>
</dbReference>
<dbReference type="Proteomes" id="UP000515123">
    <property type="component" value="Linkage group 3"/>
</dbReference>